<organism evidence="1 2">
    <name type="scientific">Dallia pectoralis</name>
    <name type="common">Alaska blackfish</name>
    <dbReference type="NCBI Taxonomy" id="75939"/>
    <lineage>
        <taxon>Eukaryota</taxon>
        <taxon>Metazoa</taxon>
        <taxon>Chordata</taxon>
        <taxon>Craniata</taxon>
        <taxon>Vertebrata</taxon>
        <taxon>Euteleostomi</taxon>
        <taxon>Actinopterygii</taxon>
        <taxon>Neopterygii</taxon>
        <taxon>Teleostei</taxon>
        <taxon>Protacanthopterygii</taxon>
        <taxon>Esociformes</taxon>
        <taxon>Umbridae</taxon>
        <taxon>Dallia</taxon>
    </lineage>
</organism>
<evidence type="ECO:0000313" key="2">
    <source>
        <dbReference type="Proteomes" id="UP001157502"/>
    </source>
</evidence>
<gene>
    <name evidence="1" type="ORF">DPEC_G00167260</name>
</gene>
<accession>A0ACC2GI47</accession>
<dbReference type="Proteomes" id="UP001157502">
    <property type="component" value="Chromosome 13"/>
</dbReference>
<keyword evidence="2" id="KW-1185">Reference proteome</keyword>
<reference evidence="1" key="1">
    <citation type="submission" date="2021-05" db="EMBL/GenBank/DDBJ databases">
        <authorList>
            <person name="Pan Q."/>
            <person name="Jouanno E."/>
            <person name="Zahm M."/>
            <person name="Klopp C."/>
            <person name="Cabau C."/>
            <person name="Louis A."/>
            <person name="Berthelot C."/>
            <person name="Parey E."/>
            <person name="Roest Crollius H."/>
            <person name="Montfort J."/>
            <person name="Robinson-Rechavi M."/>
            <person name="Bouchez O."/>
            <person name="Lampietro C."/>
            <person name="Lopez Roques C."/>
            <person name="Donnadieu C."/>
            <person name="Postlethwait J."/>
            <person name="Bobe J."/>
            <person name="Dillon D."/>
            <person name="Chandos A."/>
            <person name="von Hippel F."/>
            <person name="Guiguen Y."/>
        </authorList>
    </citation>
    <scope>NUCLEOTIDE SEQUENCE</scope>
    <source>
        <strain evidence="1">YG-Jan2019</strain>
    </source>
</reference>
<dbReference type="EMBL" id="CM055740">
    <property type="protein sequence ID" value="KAJ8003232.1"/>
    <property type="molecule type" value="Genomic_DNA"/>
</dbReference>
<name>A0ACC2GI47_DALPE</name>
<protein>
    <submittedName>
        <fullName evidence="1">Uncharacterized protein</fullName>
    </submittedName>
</protein>
<evidence type="ECO:0000313" key="1">
    <source>
        <dbReference type="EMBL" id="KAJ8003232.1"/>
    </source>
</evidence>
<comment type="caution">
    <text evidence="1">The sequence shown here is derived from an EMBL/GenBank/DDBJ whole genome shotgun (WGS) entry which is preliminary data.</text>
</comment>
<proteinExistence type="predicted"/>
<sequence>MAARAFSQVCRHRLANAWADGTSTSGKIGVVTPRQYCCAGLVGHKHAAGRTSSWVGLGGFRRRRTVASTSQVSVVVRQEAGKMVSGSLETPRQD</sequence>